<dbReference type="KEGG" id="rsi:Runsl_5079"/>
<proteinExistence type="predicted"/>
<accession>A0A7U4E8F1</accession>
<evidence type="ECO:0008006" key="3">
    <source>
        <dbReference type="Google" id="ProtNLM"/>
    </source>
</evidence>
<organism evidence="1 2">
    <name type="scientific">Runella slithyformis (strain ATCC 29530 / DSM 19594 / LMG 11500 / NCIMB 11436 / LSU 4)</name>
    <dbReference type="NCBI Taxonomy" id="761193"/>
    <lineage>
        <taxon>Bacteria</taxon>
        <taxon>Pseudomonadati</taxon>
        <taxon>Bacteroidota</taxon>
        <taxon>Cytophagia</taxon>
        <taxon>Cytophagales</taxon>
        <taxon>Spirosomataceae</taxon>
        <taxon>Runella</taxon>
    </lineage>
</organism>
<gene>
    <name evidence="1" type="ordered locus">Runsl_5079</name>
</gene>
<dbReference type="RefSeq" id="WP_013930663.1">
    <property type="nucleotide sequence ID" value="NC_015703.1"/>
</dbReference>
<protein>
    <recommendedName>
        <fullName evidence="3">Outer membrane protein beta-barrel domain-containing protein</fullName>
    </recommendedName>
</protein>
<dbReference type="Proteomes" id="UP000000493">
    <property type="component" value="Chromosome"/>
</dbReference>
<reference evidence="1 2" key="2">
    <citation type="journal article" date="2012" name="Stand. Genomic Sci.">
        <title>Complete genome sequence of the aquatic bacterium Runella slithyformis type strain (LSU 4(T)).</title>
        <authorList>
            <person name="Copeland A."/>
            <person name="Zhang X."/>
            <person name="Misra M."/>
            <person name="Lapidus A."/>
            <person name="Nolan M."/>
            <person name="Lucas S."/>
            <person name="Deshpande S."/>
            <person name="Cheng J.F."/>
            <person name="Tapia R."/>
            <person name="Goodwin L.A."/>
            <person name="Pitluck S."/>
            <person name="Liolios K."/>
            <person name="Pagani I."/>
            <person name="Ivanova N."/>
            <person name="Mikhailova N."/>
            <person name="Pati A."/>
            <person name="Chen A."/>
            <person name="Palaniappan K."/>
            <person name="Land M."/>
            <person name="Hauser L."/>
            <person name="Pan C."/>
            <person name="Jeffries C.D."/>
            <person name="Detter J.C."/>
            <person name="Brambilla E.M."/>
            <person name="Rohde M."/>
            <person name="Djao O.D."/>
            <person name="Goker M."/>
            <person name="Sikorski J."/>
            <person name="Tindall B.J."/>
            <person name="Woyke T."/>
            <person name="Bristow J."/>
            <person name="Eisen J.A."/>
            <person name="Markowitz V."/>
            <person name="Hugenholtz P."/>
            <person name="Kyrpides N.C."/>
            <person name="Klenk H.P."/>
            <person name="Mavromatis K."/>
        </authorList>
    </citation>
    <scope>NUCLEOTIDE SEQUENCE [LARGE SCALE GENOMIC DNA]</scope>
    <source>
        <strain evidence="2">ATCC 29530 / DSM 19594 / LMG 11500 / NCIMB 11436 / LSU 4</strain>
    </source>
</reference>
<dbReference type="AlphaFoldDB" id="A0A7U4E8F1"/>
<evidence type="ECO:0000313" key="1">
    <source>
        <dbReference type="EMBL" id="AEI51384.1"/>
    </source>
</evidence>
<name>A0A7U4E8F1_RUNSL</name>
<evidence type="ECO:0000313" key="2">
    <source>
        <dbReference type="Proteomes" id="UP000000493"/>
    </source>
</evidence>
<keyword evidence="2" id="KW-1185">Reference proteome</keyword>
<dbReference type="EMBL" id="CP002859">
    <property type="protein sequence ID" value="AEI51384.1"/>
    <property type="molecule type" value="Genomic_DNA"/>
</dbReference>
<reference evidence="2" key="1">
    <citation type="submission" date="2011-06" db="EMBL/GenBank/DDBJ databases">
        <title>The complete genome of chromosome of Runella slithyformis DSM 19594.</title>
        <authorList>
            <consortium name="US DOE Joint Genome Institute (JGI-PGF)"/>
            <person name="Lucas S."/>
            <person name="Han J."/>
            <person name="Lapidus A."/>
            <person name="Bruce D."/>
            <person name="Goodwin L."/>
            <person name="Pitluck S."/>
            <person name="Peters L."/>
            <person name="Kyrpides N."/>
            <person name="Mavromatis K."/>
            <person name="Ivanova N."/>
            <person name="Ovchinnikova G."/>
            <person name="Zhang X."/>
            <person name="Misra M."/>
            <person name="Detter J.C."/>
            <person name="Tapia R."/>
            <person name="Han C."/>
            <person name="Land M."/>
            <person name="Hauser L."/>
            <person name="Markowitz V."/>
            <person name="Cheng J.-F."/>
            <person name="Hugenholtz P."/>
            <person name="Woyke T."/>
            <person name="Wu D."/>
            <person name="Tindall B."/>
            <person name="Faehrich R."/>
            <person name="Brambilla E."/>
            <person name="Klenk H.-P."/>
            <person name="Eisen J.A."/>
        </authorList>
    </citation>
    <scope>NUCLEOTIDE SEQUENCE [LARGE SCALE GENOMIC DNA]</scope>
    <source>
        <strain evidence="2">ATCC 29530 / DSM 19594 / LMG 11500 / NCIMB 11436 / LSU 4</strain>
    </source>
</reference>
<sequence>MKNYIFVTILVMVARYSFAQIPFEVMVGNKQTLYFAYIQKDLDNIGRWNIFSQGLYAVNYRDSSLNSISIDNQLTYQFNNWLGISAGGSFDGVQFIPTLGLSLGYFNKKGDFSITAFPTIQLAKPRALDVFGLINYSPQFKKKWGLFCQLIIGTNLGVQKEDPNQKREILNIFTLHNISNQLIRVGLNYKQKFQFGIGADFAQFGMNEATFENFGLFLRYQLE</sequence>